<dbReference type="Proteomes" id="UP000312102">
    <property type="component" value="Chromosome"/>
</dbReference>
<protein>
    <submittedName>
        <fullName evidence="4">D-alanyl-D-alanine carboxypeptidase/D-alanyl-D-alanine-endopeptidase</fullName>
        <ecNumber evidence="4">3.4.16.4</ecNumber>
    </submittedName>
</protein>
<keyword evidence="4" id="KW-0645">Protease</keyword>
<evidence type="ECO:0000256" key="2">
    <source>
        <dbReference type="ARBA" id="ARBA00022801"/>
    </source>
</evidence>
<keyword evidence="5" id="KW-1185">Reference proteome</keyword>
<dbReference type="RefSeq" id="WP_139883731.1">
    <property type="nucleotide sequence ID" value="NZ_CP040986.1"/>
</dbReference>
<feature type="signal peptide" evidence="3">
    <location>
        <begin position="1"/>
        <end position="17"/>
    </location>
</feature>
<organism evidence="4 5">
    <name type="scientific">Candidatus Methylopumilus rimovensis</name>
    <dbReference type="NCBI Taxonomy" id="2588535"/>
    <lineage>
        <taxon>Bacteria</taxon>
        <taxon>Pseudomonadati</taxon>
        <taxon>Pseudomonadota</taxon>
        <taxon>Betaproteobacteria</taxon>
        <taxon>Nitrosomonadales</taxon>
        <taxon>Methylophilaceae</taxon>
        <taxon>Candidatus Methylopumilus</taxon>
    </lineage>
</organism>
<dbReference type="PANTHER" id="PTHR30023:SF0">
    <property type="entry name" value="PENICILLIN-SENSITIVE CARBOXYPEPTIDASE A"/>
    <property type="match status" value="1"/>
</dbReference>
<dbReference type="Gene3D" id="3.50.80.20">
    <property type="entry name" value="D-Ala-D-Ala carboxypeptidase C, peptidase S13"/>
    <property type="match status" value="1"/>
</dbReference>
<dbReference type="Pfam" id="PF02113">
    <property type="entry name" value="Peptidase_S13"/>
    <property type="match status" value="1"/>
</dbReference>
<dbReference type="NCBIfam" id="TIGR00666">
    <property type="entry name" value="PBP4"/>
    <property type="match status" value="1"/>
</dbReference>
<dbReference type="KEGG" id="mrk:FIT61_05530"/>
<keyword evidence="4" id="KW-0121">Carboxypeptidase</keyword>
<comment type="similarity">
    <text evidence="1">Belongs to the peptidase S13 family.</text>
</comment>
<dbReference type="EMBL" id="CP040986">
    <property type="protein sequence ID" value="QDD13885.1"/>
    <property type="molecule type" value="Genomic_DNA"/>
</dbReference>
<dbReference type="PANTHER" id="PTHR30023">
    <property type="entry name" value="D-ALANYL-D-ALANINE CARBOXYPEPTIDASE"/>
    <property type="match status" value="1"/>
</dbReference>
<keyword evidence="2 4" id="KW-0378">Hydrolase</keyword>
<dbReference type="PRINTS" id="PR00922">
    <property type="entry name" value="DADACBPTASE3"/>
</dbReference>
<dbReference type="AlphaFoldDB" id="A0AAE6FTV7"/>
<name>A0AAE6FTV7_9PROT</name>
<keyword evidence="3" id="KW-0732">Signal</keyword>
<dbReference type="InterPro" id="IPR000667">
    <property type="entry name" value="Peptidase_S13"/>
</dbReference>
<accession>A0AAE6FTV7</accession>
<dbReference type="SUPFAM" id="SSF56601">
    <property type="entry name" value="beta-lactamase/transpeptidase-like"/>
    <property type="match status" value="1"/>
</dbReference>
<sequence>MRILFLIFLLWINPVFADSDIDAINKILNRSELSKGNYSLYIKNISKREKIFSYNEQKAFNPASVMKLVSTYAGLQLLGPQYQWKTEVLYKGNIKNKHLYGDLIIKGYGDPTLTYADFYEIIEKVQQKDIKYIHGNIIFDESFFGELKNQELIDDKKYRAYNVNPKSFVVNENTINFNFSISNEKINIQTFPEIPTLKVINHLKLTDQDCKEWKDTLGYEVETKSNLSEIRFNGSFDKACESKDINLSILSGNRLSKDLFEKIWKIHGGVIEGEFKNTYQNFTDTHKIYEHQSKPLSLVVRDINKYSQNLSARNLLLTILAENNGNPITENEAGRFTKESLMKEKLKLDSLEMDNGAGLSRNAKINAGDLGFLLEKAYSNVYMPEFISSLPNIGIDGTLKNRGKKLSVAKRAYLKTGSIQSVSAIAGYIFDKNNDVKVFVFMANDPKANESSKIQDDLIEWTYLN</sequence>
<dbReference type="InterPro" id="IPR012338">
    <property type="entry name" value="Beta-lactam/transpept-like"/>
</dbReference>
<feature type="chain" id="PRO_5042007575" evidence="3">
    <location>
        <begin position="18"/>
        <end position="465"/>
    </location>
</feature>
<evidence type="ECO:0000256" key="1">
    <source>
        <dbReference type="ARBA" id="ARBA00006096"/>
    </source>
</evidence>
<dbReference type="GO" id="GO:0009002">
    <property type="term" value="F:serine-type D-Ala-D-Ala carboxypeptidase activity"/>
    <property type="evidence" value="ECO:0007669"/>
    <property type="project" value="UniProtKB-EC"/>
</dbReference>
<gene>
    <name evidence="4" type="primary">dacB</name>
    <name evidence="4" type="ORF">FIT61_05530</name>
</gene>
<proteinExistence type="inferred from homology"/>
<reference evidence="4 5" key="1">
    <citation type="journal article" date="2019" name="ISME J.">
        <title>Evolution in action: habitat transition from sediment to the pelagial leads to genome streamlining in Methylophilaceae.</title>
        <authorList>
            <person name="Salcher M."/>
            <person name="Schaefle D."/>
            <person name="Kaspar M."/>
            <person name="Neuenschwander S.M."/>
            <person name="Ghai R."/>
        </authorList>
    </citation>
    <scope>NUCLEOTIDE SEQUENCE [LARGE SCALE GENOMIC DNA]</scope>
    <source>
        <strain evidence="4 5">MMS-RI-1</strain>
    </source>
</reference>
<dbReference type="Gene3D" id="3.40.710.10">
    <property type="entry name" value="DD-peptidase/beta-lactamase superfamily"/>
    <property type="match status" value="1"/>
</dbReference>
<dbReference type="EC" id="3.4.16.4" evidence="4"/>
<evidence type="ECO:0000256" key="3">
    <source>
        <dbReference type="SAM" id="SignalP"/>
    </source>
</evidence>
<dbReference type="GO" id="GO:0006508">
    <property type="term" value="P:proteolysis"/>
    <property type="evidence" value="ECO:0007669"/>
    <property type="project" value="InterPro"/>
</dbReference>
<evidence type="ECO:0000313" key="5">
    <source>
        <dbReference type="Proteomes" id="UP000312102"/>
    </source>
</evidence>
<evidence type="ECO:0000313" key="4">
    <source>
        <dbReference type="EMBL" id="QDD13885.1"/>
    </source>
</evidence>
<dbReference type="GO" id="GO:0000270">
    <property type="term" value="P:peptidoglycan metabolic process"/>
    <property type="evidence" value="ECO:0007669"/>
    <property type="project" value="TreeGrafter"/>
</dbReference>